<gene>
    <name evidence="7" type="ORF">SAMN04490220_4974</name>
</gene>
<evidence type="ECO:0000256" key="4">
    <source>
        <dbReference type="ARBA" id="ARBA00023136"/>
    </source>
</evidence>
<keyword evidence="2 5" id="KW-0812">Transmembrane</keyword>
<dbReference type="Proteomes" id="UP000183407">
    <property type="component" value="Unassembled WGS sequence"/>
</dbReference>
<organism evidence="7 8">
    <name type="scientific">Rhodococcus jostii</name>
    <dbReference type="NCBI Taxonomy" id="132919"/>
    <lineage>
        <taxon>Bacteria</taxon>
        <taxon>Bacillati</taxon>
        <taxon>Actinomycetota</taxon>
        <taxon>Actinomycetes</taxon>
        <taxon>Mycobacteriales</taxon>
        <taxon>Nocardiaceae</taxon>
        <taxon>Rhodococcus</taxon>
    </lineage>
</organism>
<dbReference type="PANTHER" id="PTHR11662">
    <property type="entry name" value="SOLUTE CARRIER FAMILY 17"/>
    <property type="match status" value="1"/>
</dbReference>
<evidence type="ECO:0000256" key="2">
    <source>
        <dbReference type="ARBA" id="ARBA00022692"/>
    </source>
</evidence>
<dbReference type="Pfam" id="PF07690">
    <property type="entry name" value="MFS_1"/>
    <property type="match status" value="1"/>
</dbReference>
<evidence type="ECO:0000256" key="1">
    <source>
        <dbReference type="ARBA" id="ARBA00004651"/>
    </source>
</evidence>
<dbReference type="PROSITE" id="PS50850">
    <property type="entry name" value="MFS"/>
    <property type="match status" value="1"/>
</dbReference>
<comment type="subcellular location">
    <subcellularLocation>
        <location evidence="1">Cell membrane</location>
        <topology evidence="1">Multi-pass membrane protein</topology>
    </subcellularLocation>
</comment>
<feature type="transmembrane region" description="Helical" evidence="5">
    <location>
        <begin position="332"/>
        <end position="351"/>
    </location>
</feature>
<dbReference type="AlphaFoldDB" id="A0A1H5C2Q8"/>
<feature type="transmembrane region" description="Helical" evidence="5">
    <location>
        <begin position="175"/>
        <end position="194"/>
    </location>
</feature>
<evidence type="ECO:0000259" key="6">
    <source>
        <dbReference type="PROSITE" id="PS50850"/>
    </source>
</evidence>
<proteinExistence type="predicted"/>
<protein>
    <submittedName>
        <fullName evidence="7">Sugar phosphate permease</fullName>
    </submittedName>
</protein>
<feature type="transmembrane region" description="Helical" evidence="5">
    <location>
        <begin position="397"/>
        <end position="417"/>
    </location>
</feature>
<feature type="transmembrane region" description="Helical" evidence="5">
    <location>
        <begin position="54"/>
        <end position="74"/>
    </location>
</feature>
<feature type="transmembrane region" description="Helical" evidence="5">
    <location>
        <begin position="86"/>
        <end position="112"/>
    </location>
</feature>
<feature type="transmembrane region" description="Helical" evidence="5">
    <location>
        <begin position="363"/>
        <end position="385"/>
    </location>
</feature>
<dbReference type="Gene3D" id="1.20.1250.20">
    <property type="entry name" value="MFS general substrate transporter like domains"/>
    <property type="match status" value="2"/>
</dbReference>
<feature type="transmembrane region" description="Helical" evidence="5">
    <location>
        <begin position="229"/>
        <end position="254"/>
    </location>
</feature>
<dbReference type="InterPro" id="IPR020846">
    <property type="entry name" value="MFS_dom"/>
</dbReference>
<dbReference type="RefSeq" id="WP_073358975.1">
    <property type="nucleotide sequence ID" value="NZ_FNTL01000004.1"/>
</dbReference>
<sequence length="439" mass="45507">MTLRVPCSAPSGRSGARAWLIVSLLTVLMVINFADKLAFGLAAKSITQEFHLSLESYGLISSAFFFLFFVTAVVGGFAGDRLRTKWLILGIALVWAVAQFSMAAAGGVAMILASRVLLGAAEGPTYPLINHASFAWLRNSDRSLGSALLTSGGALGVLIGAPVLTYMIVHHGWRSAFVMTAVVGLVWCVVWLVLGKEGPSAEGESVTARDELGAGPRVPYRLIFTSGTFLAASFGAFAAYWTVAIGLSFGPLYLQDVLGLSLAGTSNVMVVREVFTVAIAYVGLGFLITRLLARGVSSRVAHGALGGVLLLVSGLSVVLVVEVPGLGAKLGLWMVGVLAVALFPIGATLCAEIAPVQQRGGVLGTYSALYALAGIIAPAITGRLTSGGHDATTGLEHAWLVMGAVLVVAGAVVIAFVRPARDARRLRASAAAVRVPAHP</sequence>
<feature type="transmembrane region" description="Helical" evidence="5">
    <location>
        <begin position="16"/>
        <end position="34"/>
    </location>
</feature>
<dbReference type="InterPro" id="IPR050382">
    <property type="entry name" value="MFS_Na/Anion_cotransporter"/>
</dbReference>
<dbReference type="EMBL" id="FNTL01000004">
    <property type="protein sequence ID" value="SED60808.1"/>
    <property type="molecule type" value="Genomic_DNA"/>
</dbReference>
<dbReference type="InterPro" id="IPR011701">
    <property type="entry name" value="MFS"/>
</dbReference>
<reference evidence="8" key="1">
    <citation type="submission" date="2016-10" db="EMBL/GenBank/DDBJ databases">
        <authorList>
            <person name="Varghese N."/>
        </authorList>
    </citation>
    <scope>NUCLEOTIDE SEQUENCE [LARGE SCALE GENOMIC DNA]</scope>
    <source>
        <strain evidence="8">DSM 44719</strain>
    </source>
</reference>
<name>A0A1H5C2Q8_RHOJO</name>
<feature type="transmembrane region" description="Helical" evidence="5">
    <location>
        <begin position="300"/>
        <end position="320"/>
    </location>
</feature>
<evidence type="ECO:0000256" key="5">
    <source>
        <dbReference type="SAM" id="Phobius"/>
    </source>
</evidence>
<accession>A0A1H5C2Q8</accession>
<feature type="transmembrane region" description="Helical" evidence="5">
    <location>
        <begin position="274"/>
        <end position="293"/>
    </location>
</feature>
<dbReference type="InterPro" id="IPR036259">
    <property type="entry name" value="MFS_trans_sf"/>
</dbReference>
<feature type="domain" description="Major facilitator superfamily (MFS) profile" evidence="6">
    <location>
        <begin position="21"/>
        <end position="421"/>
    </location>
</feature>
<dbReference type="GO" id="GO:0022857">
    <property type="term" value="F:transmembrane transporter activity"/>
    <property type="evidence" value="ECO:0007669"/>
    <property type="project" value="InterPro"/>
</dbReference>
<dbReference type="PANTHER" id="PTHR11662:SF450">
    <property type="entry name" value="BLR1003 PROTEIN"/>
    <property type="match status" value="1"/>
</dbReference>
<evidence type="ECO:0000313" key="7">
    <source>
        <dbReference type="EMBL" id="SED60808.1"/>
    </source>
</evidence>
<feature type="transmembrane region" description="Helical" evidence="5">
    <location>
        <begin position="147"/>
        <end position="169"/>
    </location>
</feature>
<keyword evidence="3 5" id="KW-1133">Transmembrane helix</keyword>
<evidence type="ECO:0000313" key="8">
    <source>
        <dbReference type="Proteomes" id="UP000183407"/>
    </source>
</evidence>
<dbReference type="SUPFAM" id="SSF103473">
    <property type="entry name" value="MFS general substrate transporter"/>
    <property type="match status" value="1"/>
</dbReference>
<keyword evidence="4 5" id="KW-0472">Membrane</keyword>
<evidence type="ECO:0000256" key="3">
    <source>
        <dbReference type="ARBA" id="ARBA00022989"/>
    </source>
</evidence>
<dbReference type="GO" id="GO:0005886">
    <property type="term" value="C:plasma membrane"/>
    <property type="evidence" value="ECO:0007669"/>
    <property type="project" value="UniProtKB-SubCell"/>
</dbReference>